<feature type="transmembrane region" description="Helical" evidence="6">
    <location>
        <begin position="117"/>
        <end position="146"/>
    </location>
</feature>
<feature type="transmembrane region" description="Helical" evidence="6">
    <location>
        <begin position="353"/>
        <end position="373"/>
    </location>
</feature>
<evidence type="ECO:0000256" key="3">
    <source>
        <dbReference type="ARBA" id="ARBA00022692"/>
    </source>
</evidence>
<dbReference type="GO" id="GO:0044341">
    <property type="term" value="P:sodium-dependent phosphate transport"/>
    <property type="evidence" value="ECO:0007669"/>
    <property type="project" value="InterPro"/>
</dbReference>
<feature type="transmembrane region" description="Helical" evidence="6">
    <location>
        <begin position="56"/>
        <end position="79"/>
    </location>
</feature>
<dbReference type="GO" id="GO:0005436">
    <property type="term" value="F:sodium:phosphate symporter activity"/>
    <property type="evidence" value="ECO:0007669"/>
    <property type="project" value="InterPro"/>
</dbReference>
<reference evidence="7 8" key="1">
    <citation type="journal article" date="2020" name="Microb. Ecol.">
        <title>Ecogenomics of the Marine Benthic Filamentous Cyanobacterium Adonisia.</title>
        <authorList>
            <person name="Walter J.M."/>
            <person name="Coutinho F.H."/>
            <person name="Leomil L."/>
            <person name="Hargreaves P.I."/>
            <person name="Campeao M.E."/>
            <person name="Vieira V.V."/>
            <person name="Silva B.S."/>
            <person name="Fistarol G.O."/>
            <person name="Salomon P.S."/>
            <person name="Sawabe T."/>
            <person name="Mino S."/>
            <person name="Hosokawa M."/>
            <person name="Miyashita H."/>
            <person name="Maruyama F."/>
            <person name="van Verk M.C."/>
            <person name="Dutilh B.E."/>
            <person name="Thompson C.C."/>
            <person name="Thompson F.L."/>
        </authorList>
    </citation>
    <scope>NUCLEOTIDE SEQUENCE [LARGE SCALE GENOMIC DNA]</scope>
    <source>
        <strain evidence="7 8">CCMR0081</strain>
    </source>
</reference>
<comment type="subcellular location">
    <subcellularLocation>
        <location evidence="1">Cell membrane</location>
        <topology evidence="1">Multi-pass membrane protein</topology>
    </subcellularLocation>
</comment>
<accession>A0A6M0RQU2</accession>
<keyword evidence="5 6" id="KW-0472">Membrane</keyword>
<organism evidence="7 8">
    <name type="scientific">Adonisia turfae CCMR0081</name>
    <dbReference type="NCBI Taxonomy" id="2292702"/>
    <lineage>
        <taxon>Bacteria</taxon>
        <taxon>Bacillati</taxon>
        <taxon>Cyanobacteriota</taxon>
        <taxon>Adonisia</taxon>
        <taxon>Adonisia turfae</taxon>
    </lineage>
</organism>
<dbReference type="AlphaFoldDB" id="A0A6M0RQU2"/>
<proteinExistence type="predicted"/>
<name>A0A6M0RQU2_9CYAN</name>
<sequence>MATSSSQSDSNALAETDKTTAAATDLSSTANAAAETLSSVENSPLESQTPSLGQSWLYAGGILTAIYGLFASIDLLNLGFQSIFGPQIESWLNLAATPWLGLLLGILATALVQSSSIITTLLVGLVAGGLPLATAIPMVMGANVGTTITNTLVSLGYLGSDDEFERGFAAATIHDCFNLLALVIFFPIELWLHPLERLSQILLEQSNQLAIFPTSVVSPIDWLLQPVHWVAAYGINTLSGPWDALLLFGTSVGGLMICVTALGWLMKHWLSTFAKETMYWALGHGSKLGALLTGTGLTAVLQSSSMTTSLVVPLAAAEITTLESIYPFVLGANIGTCITALIATLAVDSPVALQLAIVHLSFNLAAVILIYSIPALRSVPLALAQQLATATRNYRIVAIGYVMGLFFLLPFLALWLSSMLFA</sequence>
<dbReference type="NCBIfam" id="NF037997">
    <property type="entry name" value="Na_Pi_symport"/>
    <property type="match status" value="2"/>
</dbReference>
<evidence type="ECO:0000256" key="4">
    <source>
        <dbReference type="ARBA" id="ARBA00022989"/>
    </source>
</evidence>
<dbReference type="PANTHER" id="PTHR10010:SF46">
    <property type="entry name" value="SODIUM-DEPENDENT PHOSPHATE TRANSPORT PROTEIN 2B"/>
    <property type="match status" value="1"/>
</dbReference>
<protein>
    <submittedName>
        <fullName evidence="7">Na/Pi cotransporter family protein</fullName>
    </submittedName>
</protein>
<evidence type="ECO:0000256" key="1">
    <source>
        <dbReference type="ARBA" id="ARBA00004651"/>
    </source>
</evidence>
<dbReference type="InterPro" id="IPR003841">
    <property type="entry name" value="Na/Pi_transpt"/>
</dbReference>
<feature type="transmembrane region" description="Helical" evidence="6">
    <location>
        <begin position="244"/>
        <end position="265"/>
    </location>
</feature>
<keyword evidence="8" id="KW-1185">Reference proteome</keyword>
<keyword evidence="2" id="KW-1003">Cell membrane</keyword>
<keyword evidence="4 6" id="KW-1133">Transmembrane helix</keyword>
<dbReference type="GO" id="GO:0005886">
    <property type="term" value="C:plasma membrane"/>
    <property type="evidence" value="ECO:0007669"/>
    <property type="project" value="UniProtKB-SubCell"/>
</dbReference>
<dbReference type="Pfam" id="PF02690">
    <property type="entry name" value="Na_Pi_cotrans"/>
    <property type="match status" value="2"/>
</dbReference>
<gene>
    <name evidence="7" type="ORF">DXZ20_23835</name>
</gene>
<feature type="transmembrane region" description="Helical" evidence="6">
    <location>
        <begin position="167"/>
        <end position="188"/>
    </location>
</feature>
<evidence type="ECO:0000313" key="8">
    <source>
        <dbReference type="Proteomes" id="UP000481033"/>
    </source>
</evidence>
<comment type="caution">
    <text evidence="7">The sequence shown here is derived from an EMBL/GenBank/DDBJ whole genome shotgun (WGS) entry which is preliminary data.</text>
</comment>
<keyword evidence="3 6" id="KW-0812">Transmembrane</keyword>
<evidence type="ECO:0000256" key="2">
    <source>
        <dbReference type="ARBA" id="ARBA00022475"/>
    </source>
</evidence>
<evidence type="ECO:0000256" key="6">
    <source>
        <dbReference type="SAM" id="Phobius"/>
    </source>
</evidence>
<dbReference type="Proteomes" id="UP000481033">
    <property type="component" value="Unassembled WGS sequence"/>
</dbReference>
<evidence type="ECO:0000313" key="7">
    <source>
        <dbReference type="EMBL" id="NEZ58624.1"/>
    </source>
</evidence>
<feature type="transmembrane region" description="Helical" evidence="6">
    <location>
        <begin position="91"/>
        <end position="111"/>
    </location>
</feature>
<evidence type="ECO:0000256" key="5">
    <source>
        <dbReference type="ARBA" id="ARBA00023136"/>
    </source>
</evidence>
<dbReference type="PANTHER" id="PTHR10010">
    <property type="entry name" value="SOLUTE CARRIER FAMILY 34 SODIUM PHOSPHATE , MEMBER 2-RELATED"/>
    <property type="match status" value="1"/>
</dbReference>
<dbReference type="RefSeq" id="WP_163659444.1">
    <property type="nucleotide sequence ID" value="NZ_QXHD01000004.1"/>
</dbReference>
<feature type="transmembrane region" description="Helical" evidence="6">
    <location>
        <begin position="325"/>
        <end position="347"/>
    </location>
</feature>
<feature type="transmembrane region" description="Helical" evidence="6">
    <location>
        <begin position="394"/>
        <end position="416"/>
    </location>
</feature>
<dbReference type="EMBL" id="QXHD01000004">
    <property type="protein sequence ID" value="NEZ58624.1"/>
    <property type="molecule type" value="Genomic_DNA"/>
</dbReference>